<dbReference type="GO" id="GO:0005524">
    <property type="term" value="F:ATP binding"/>
    <property type="evidence" value="ECO:0007669"/>
    <property type="project" value="InterPro"/>
</dbReference>
<dbReference type="InterPro" id="IPR005338">
    <property type="entry name" value="Anhydro_N_Ac-Mur_kinase"/>
</dbReference>
<reference evidence="1" key="1">
    <citation type="submission" date="2018-06" db="EMBL/GenBank/DDBJ databases">
        <authorList>
            <person name="Zhirakovskaya E."/>
        </authorList>
    </citation>
    <scope>NUCLEOTIDE SEQUENCE</scope>
</reference>
<dbReference type="GO" id="GO:0016301">
    <property type="term" value="F:kinase activity"/>
    <property type="evidence" value="ECO:0007669"/>
    <property type="project" value="UniProtKB-KW"/>
</dbReference>
<evidence type="ECO:0000313" key="1">
    <source>
        <dbReference type="EMBL" id="VAW93697.1"/>
    </source>
</evidence>
<name>A0A3B1A298_9ZZZZ</name>
<dbReference type="Gene3D" id="3.30.420.40">
    <property type="match status" value="2"/>
</dbReference>
<dbReference type="InterPro" id="IPR043129">
    <property type="entry name" value="ATPase_NBD"/>
</dbReference>
<gene>
    <name evidence="1" type="ORF">MNBD_GAMMA23-680</name>
</gene>
<dbReference type="PANTHER" id="PTHR30605:SF0">
    <property type="entry name" value="ANHYDRO-N-ACETYLMURAMIC ACID KINASE"/>
    <property type="match status" value="1"/>
</dbReference>
<protein>
    <submittedName>
        <fullName evidence="1">Anhydro-N-acetylmuramic acid kinase</fullName>
        <ecNumber evidence="1">2.7.1.170</ecNumber>
    </submittedName>
</protein>
<dbReference type="Pfam" id="PF03702">
    <property type="entry name" value="AnmK"/>
    <property type="match status" value="1"/>
</dbReference>
<dbReference type="NCBIfam" id="NF007139">
    <property type="entry name" value="PRK09585.1-3"/>
    <property type="match status" value="1"/>
</dbReference>
<dbReference type="GO" id="GO:0006040">
    <property type="term" value="P:amino sugar metabolic process"/>
    <property type="evidence" value="ECO:0007669"/>
    <property type="project" value="InterPro"/>
</dbReference>
<keyword evidence="1" id="KW-0808">Transferase</keyword>
<dbReference type="EC" id="2.7.1.170" evidence="1"/>
<dbReference type="GO" id="GO:0016773">
    <property type="term" value="F:phosphotransferase activity, alcohol group as acceptor"/>
    <property type="evidence" value="ECO:0007669"/>
    <property type="project" value="InterPro"/>
</dbReference>
<dbReference type="NCBIfam" id="NF007148">
    <property type="entry name" value="PRK09585.3-2"/>
    <property type="match status" value="1"/>
</dbReference>
<dbReference type="PANTHER" id="PTHR30605">
    <property type="entry name" value="ANHYDRO-N-ACETYLMURAMIC ACID KINASE"/>
    <property type="match status" value="1"/>
</dbReference>
<proteinExistence type="inferred from homology"/>
<dbReference type="SUPFAM" id="SSF53067">
    <property type="entry name" value="Actin-like ATPase domain"/>
    <property type="match status" value="1"/>
</dbReference>
<sequence length="370" mass="40372">MPVYYIGLMSGTSMDAIDAALIDCSNNKIKLVAHYSQTFCSETRNQISALCQGCDNELQKMQQLDIELGKQFANCANQLLKNTKIKAYDITAIGSHGQTLRHYPEATIRNSLQIADPNTIAQLTGITTVADFRRRDMAAGGQGAPLVPAFHEQLFRNTKNNRVILNLGGIANITILPNDKNKPITGFDTGPASTLMDYWIGRQENKSYDDKGEWAASGKINSDFLQQLLNDAFFKLPPPKSTGTDYFSPAWFSKHLEAFPFLSSEDVQATLCECTAVSVANAIKEYASNCNEVFVCGGGAQNNFLMNRLQAQLKGIKVTTTDTEGIASEWIEAMAFAWLAKQTLNKQPGNVSSVTGAAQPVILGGIYSTV</sequence>
<dbReference type="HAMAP" id="MF_01270">
    <property type="entry name" value="AnhMurNAc_kinase"/>
    <property type="match status" value="1"/>
</dbReference>
<organism evidence="1">
    <name type="scientific">hydrothermal vent metagenome</name>
    <dbReference type="NCBI Taxonomy" id="652676"/>
    <lineage>
        <taxon>unclassified sequences</taxon>
        <taxon>metagenomes</taxon>
        <taxon>ecological metagenomes</taxon>
    </lineage>
</organism>
<keyword evidence="1" id="KW-0418">Kinase</keyword>
<dbReference type="AlphaFoldDB" id="A0A3B1A298"/>
<dbReference type="GO" id="GO:0009254">
    <property type="term" value="P:peptidoglycan turnover"/>
    <property type="evidence" value="ECO:0007669"/>
    <property type="project" value="InterPro"/>
</dbReference>
<dbReference type="EMBL" id="UOFT01000034">
    <property type="protein sequence ID" value="VAW93697.1"/>
    <property type="molecule type" value="Genomic_DNA"/>
</dbReference>
<accession>A0A3B1A298</accession>
<dbReference type="CDD" id="cd24050">
    <property type="entry name" value="ASKHA_NBD_ANMK"/>
    <property type="match status" value="1"/>
</dbReference>